<dbReference type="EMBL" id="PQFF01000164">
    <property type="protein sequence ID" value="RHZ77701.1"/>
    <property type="molecule type" value="Genomic_DNA"/>
</dbReference>
<protein>
    <submittedName>
        <fullName evidence="1">Uncharacterized protein</fullName>
    </submittedName>
</protein>
<dbReference type="AlphaFoldDB" id="A0A397IP16"/>
<sequence length="135" mass="15769">MFDNTKNYFYCNPIYLPSVRILRKNNVNIVETQYHQELQEAIATCEINCSKTIYLPSVRILRKNNVNIVETQYHQELQEAIATCEINCSKKSSKNNNIDLYCCLYLGVHDEIFNGFSFHARFSTDNAIRVPRHCP</sequence>
<dbReference type="OrthoDB" id="2429550at2759"/>
<organism evidence="1 2">
    <name type="scientific">Diversispora epigaea</name>
    <dbReference type="NCBI Taxonomy" id="1348612"/>
    <lineage>
        <taxon>Eukaryota</taxon>
        <taxon>Fungi</taxon>
        <taxon>Fungi incertae sedis</taxon>
        <taxon>Mucoromycota</taxon>
        <taxon>Glomeromycotina</taxon>
        <taxon>Glomeromycetes</taxon>
        <taxon>Diversisporales</taxon>
        <taxon>Diversisporaceae</taxon>
        <taxon>Diversispora</taxon>
    </lineage>
</organism>
<keyword evidence="2" id="KW-1185">Reference proteome</keyword>
<evidence type="ECO:0000313" key="1">
    <source>
        <dbReference type="EMBL" id="RHZ77701.1"/>
    </source>
</evidence>
<proteinExistence type="predicted"/>
<gene>
    <name evidence="1" type="ORF">Glove_174g153</name>
</gene>
<name>A0A397IP16_9GLOM</name>
<dbReference type="Proteomes" id="UP000266861">
    <property type="component" value="Unassembled WGS sequence"/>
</dbReference>
<comment type="caution">
    <text evidence="1">The sequence shown here is derived from an EMBL/GenBank/DDBJ whole genome shotgun (WGS) entry which is preliminary data.</text>
</comment>
<evidence type="ECO:0000313" key="2">
    <source>
        <dbReference type="Proteomes" id="UP000266861"/>
    </source>
</evidence>
<accession>A0A397IP16</accession>
<reference evidence="1 2" key="1">
    <citation type="submission" date="2018-08" db="EMBL/GenBank/DDBJ databases">
        <title>Genome and evolution of the arbuscular mycorrhizal fungus Diversispora epigaea (formerly Glomus versiforme) and its bacterial endosymbionts.</title>
        <authorList>
            <person name="Sun X."/>
            <person name="Fei Z."/>
            <person name="Harrison M."/>
        </authorList>
    </citation>
    <scope>NUCLEOTIDE SEQUENCE [LARGE SCALE GENOMIC DNA]</scope>
    <source>
        <strain evidence="1 2">IT104</strain>
    </source>
</reference>